<gene>
    <name evidence="2" type="ORF">HNQ60_002909</name>
</gene>
<dbReference type="CDD" id="cd00519">
    <property type="entry name" value="Lipase_3"/>
    <property type="match status" value="1"/>
</dbReference>
<dbReference type="Proteomes" id="UP000588068">
    <property type="component" value="Unassembled WGS sequence"/>
</dbReference>
<accession>A0A841HPI0</accession>
<dbReference type="InterPro" id="IPR002921">
    <property type="entry name" value="Fungal_lipase-type"/>
</dbReference>
<dbReference type="Gene3D" id="3.40.50.1820">
    <property type="entry name" value="alpha/beta hydrolase"/>
    <property type="match status" value="1"/>
</dbReference>
<dbReference type="InterPro" id="IPR029058">
    <property type="entry name" value="AB_hydrolase_fold"/>
</dbReference>
<comment type="caution">
    <text evidence="2">The sequence shown here is derived from an EMBL/GenBank/DDBJ whole genome shotgun (WGS) entry which is preliminary data.</text>
</comment>
<protein>
    <recommendedName>
        <fullName evidence="1">Fungal lipase-type domain-containing protein</fullName>
    </recommendedName>
</protein>
<dbReference type="PANTHER" id="PTHR45856:SF24">
    <property type="entry name" value="FUNGAL LIPASE-LIKE DOMAIN-CONTAINING PROTEIN"/>
    <property type="match status" value="1"/>
</dbReference>
<evidence type="ECO:0000259" key="1">
    <source>
        <dbReference type="Pfam" id="PF01764"/>
    </source>
</evidence>
<proteinExistence type="predicted"/>
<name>A0A841HPI0_9GAMM</name>
<dbReference type="GO" id="GO:0006629">
    <property type="term" value="P:lipid metabolic process"/>
    <property type="evidence" value="ECO:0007669"/>
    <property type="project" value="InterPro"/>
</dbReference>
<organism evidence="2 3">
    <name type="scientific">Povalibacter uvarum</name>
    <dbReference type="NCBI Taxonomy" id="732238"/>
    <lineage>
        <taxon>Bacteria</taxon>
        <taxon>Pseudomonadati</taxon>
        <taxon>Pseudomonadota</taxon>
        <taxon>Gammaproteobacteria</taxon>
        <taxon>Steroidobacterales</taxon>
        <taxon>Steroidobacteraceae</taxon>
        <taxon>Povalibacter</taxon>
    </lineage>
</organism>
<reference evidence="2 3" key="1">
    <citation type="submission" date="2020-08" db="EMBL/GenBank/DDBJ databases">
        <title>Genomic Encyclopedia of Type Strains, Phase IV (KMG-IV): sequencing the most valuable type-strain genomes for metagenomic binning, comparative biology and taxonomic classification.</title>
        <authorList>
            <person name="Goeker M."/>
        </authorList>
    </citation>
    <scope>NUCLEOTIDE SEQUENCE [LARGE SCALE GENOMIC DNA]</scope>
    <source>
        <strain evidence="2 3">DSM 26723</strain>
    </source>
</reference>
<dbReference type="AlphaFoldDB" id="A0A841HPI0"/>
<dbReference type="PANTHER" id="PTHR45856">
    <property type="entry name" value="ALPHA/BETA-HYDROLASES SUPERFAMILY PROTEIN"/>
    <property type="match status" value="1"/>
</dbReference>
<dbReference type="EMBL" id="JACHHZ010000003">
    <property type="protein sequence ID" value="MBB6094028.1"/>
    <property type="molecule type" value="Genomic_DNA"/>
</dbReference>
<feature type="domain" description="Fungal lipase-type" evidence="1">
    <location>
        <begin position="91"/>
        <end position="210"/>
    </location>
</feature>
<dbReference type="Pfam" id="PF01764">
    <property type="entry name" value="Lipase_3"/>
    <property type="match status" value="1"/>
</dbReference>
<evidence type="ECO:0000313" key="3">
    <source>
        <dbReference type="Proteomes" id="UP000588068"/>
    </source>
</evidence>
<sequence length="261" mass="28461">MPTVTWDDLLRPGNATRYFARDPLPQFDVNSAGYASANAWWLAEFSRIAYRHDRRESLAASGFEELATFASDLTGTGAMLVQSRSVSPFAVLAFRGTEQKIQDFLHDADTWPVPAFGGSVLVHRGFKRALNSVWTAIDAELNRLSCPVFYTGHSLGAALATLAAARRAPRAVYAFGSPRVGDVRFVDRLRNVPVYRIVHGADIVTAVPPEVLGFRHAGEEKRIGNASSRPGVFDMAAVWNQLSAPPPPLADHAPINYVDGV</sequence>
<evidence type="ECO:0000313" key="2">
    <source>
        <dbReference type="EMBL" id="MBB6094028.1"/>
    </source>
</evidence>
<dbReference type="InterPro" id="IPR051218">
    <property type="entry name" value="Sec_MonoDiacylglyc_Lipase"/>
</dbReference>
<keyword evidence="3" id="KW-1185">Reference proteome</keyword>
<dbReference type="SUPFAM" id="SSF53474">
    <property type="entry name" value="alpha/beta-Hydrolases"/>
    <property type="match status" value="1"/>
</dbReference>